<feature type="compositionally biased region" description="Low complexity" evidence="11">
    <location>
        <begin position="527"/>
        <end position="542"/>
    </location>
</feature>
<feature type="coiled-coil region" evidence="10">
    <location>
        <begin position="199"/>
        <end position="226"/>
    </location>
</feature>
<accession>A0A8W8KKC0</accession>
<evidence type="ECO:0000259" key="12">
    <source>
        <dbReference type="PROSITE" id="PS50179"/>
    </source>
</evidence>
<dbReference type="Gene3D" id="2.60.40.1230">
    <property type="match status" value="1"/>
</dbReference>
<feature type="compositionally biased region" description="Polar residues" evidence="11">
    <location>
        <begin position="503"/>
        <end position="516"/>
    </location>
</feature>
<keyword evidence="7" id="KW-0653">Protein transport</keyword>
<dbReference type="Gene3D" id="1.20.5.170">
    <property type="match status" value="1"/>
</dbReference>
<dbReference type="CDD" id="cd14234">
    <property type="entry name" value="GAT_GGA_meta"/>
    <property type="match status" value="1"/>
</dbReference>
<evidence type="ECO:0000256" key="4">
    <source>
        <dbReference type="ARBA" id="ARBA00022448"/>
    </source>
</evidence>
<dbReference type="Proteomes" id="UP000005408">
    <property type="component" value="Unassembled WGS sequence"/>
</dbReference>
<dbReference type="InterPro" id="IPR008942">
    <property type="entry name" value="ENTH_VHS"/>
</dbReference>
<reference evidence="15" key="1">
    <citation type="submission" date="2022-08" db="UniProtKB">
        <authorList>
            <consortium name="EnsemblMetazoa"/>
        </authorList>
    </citation>
    <scope>IDENTIFICATION</scope>
    <source>
        <strain evidence="15">05x7-T-G4-1.051#20</strain>
    </source>
</reference>
<dbReference type="Pfam" id="PF02883">
    <property type="entry name" value="Alpha_adaptinC2"/>
    <property type="match status" value="1"/>
</dbReference>
<evidence type="ECO:0000256" key="5">
    <source>
        <dbReference type="ARBA" id="ARBA00022753"/>
    </source>
</evidence>
<dbReference type="GO" id="GO:0031267">
    <property type="term" value="F:small GTPase binding"/>
    <property type="evidence" value="ECO:0007669"/>
    <property type="project" value="InterPro"/>
</dbReference>
<comment type="similarity">
    <text evidence="3">Belongs to the GGA protein family.</text>
</comment>
<evidence type="ECO:0000256" key="11">
    <source>
        <dbReference type="SAM" id="MobiDB-lite"/>
    </source>
</evidence>
<evidence type="ECO:0000256" key="3">
    <source>
        <dbReference type="ARBA" id="ARBA00008099"/>
    </source>
</evidence>
<dbReference type="EnsemblMetazoa" id="G2396.1">
    <property type="protein sequence ID" value="G2396.1:cds"/>
    <property type="gene ID" value="G2396"/>
</dbReference>
<dbReference type="PANTHER" id="PTHR45905">
    <property type="entry name" value="GOLGI-LOCALIZED, GAMMA-ADAPTIN EAR CONTAINING, ARF BINDING PROTEIN"/>
    <property type="match status" value="1"/>
</dbReference>
<dbReference type="Gene3D" id="1.20.58.160">
    <property type="match status" value="1"/>
</dbReference>
<dbReference type="InterPro" id="IPR013041">
    <property type="entry name" value="Clathrin_app_Ig-like_sf"/>
</dbReference>
<dbReference type="SMART" id="SM00809">
    <property type="entry name" value="Alpha_adaptinC2"/>
    <property type="match status" value="1"/>
</dbReference>
<dbReference type="Gene3D" id="1.25.40.90">
    <property type="match status" value="1"/>
</dbReference>
<evidence type="ECO:0000313" key="16">
    <source>
        <dbReference type="Proteomes" id="UP000005408"/>
    </source>
</evidence>
<dbReference type="CDD" id="cd03567">
    <property type="entry name" value="VHS_GGA_metazoan"/>
    <property type="match status" value="1"/>
</dbReference>
<dbReference type="SUPFAM" id="SSF48464">
    <property type="entry name" value="ENTH/VHS domain"/>
    <property type="match status" value="1"/>
</dbReference>
<dbReference type="Pfam" id="PF00790">
    <property type="entry name" value="VHS"/>
    <property type="match status" value="1"/>
</dbReference>
<dbReference type="GO" id="GO:0043130">
    <property type="term" value="F:ubiquitin binding"/>
    <property type="evidence" value="ECO:0007669"/>
    <property type="project" value="InterPro"/>
</dbReference>
<evidence type="ECO:0000256" key="2">
    <source>
        <dbReference type="ARBA" id="ARBA00004220"/>
    </source>
</evidence>
<evidence type="ECO:0000256" key="1">
    <source>
        <dbReference type="ARBA" id="ARBA00004150"/>
    </source>
</evidence>
<evidence type="ECO:0000259" key="13">
    <source>
        <dbReference type="PROSITE" id="PS50180"/>
    </source>
</evidence>
<evidence type="ECO:0008006" key="17">
    <source>
        <dbReference type="Google" id="ProtNLM"/>
    </source>
</evidence>
<protein>
    <recommendedName>
        <fullName evidence="17">ADP-ribosylation factor-binding protein GGA1</fullName>
    </recommendedName>
</protein>
<dbReference type="InterPro" id="IPR008152">
    <property type="entry name" value="Clathrin_a/b/g-adaptin_app_Ig"/>
</dbReference>
<evidence type="ECO:0000256" key="7">
    <source>
        <dbReference type="ARBA" id="ARBA00022927"/>
    </source>
</evidence>
<evidence type="ECO:0000256" key="10">
    <source>
        <dbReference type="SAM" id="Coils"/>
    </source>
</evidence>
<dbReference type="SMART" id="SM00288">
    <property type="entry name" value="VHS"/>
    <property type="match status" value="1"/>
</dbReference>
<feature type="compositionally biased region" description="Low complexity" evidence="11">
    <location>
        <begin position="437"/>
        <end position="451"/>
    </location>
</feature>
<feature type="domain" description="GAT" evidence="14">
    <location>
        <begin position="169"/>
        <end position="297"/>
    </location>
</feature>
<dbReference type="GO" id="GO:0006886">
    <property type="term" value="P:intracellular protein transport"/>
    <property type="evidence" value="ECO:0007669"/>
    <property type="project" value="InterPro"/>
</dbReference>
<keyword evidence="4" id="KW-0813">Transport</keyword>
<dbReference type="GO" id="GO:0035091">
    <property type="term" value="F:phosphatidylinositol binding"/>
    <property type="evidence" value="ECO:0007669"/>
    <property type="project" value="InterPro"/>
</dbReference>
<keyword evidence="10" id="KW-0175">Coiled coil</keyword>
<dbReference type="GO" id="GO:0031901">
    <property type="term" value="C:early endosome membrane"/>
    <property type="evidence" value="ECO:0007669"/>
    <property type="project" value="UniProtKB-SubCell"/>
</dbReference>
<feature type="domain" description="VHS" evidence="12">
    <location>
        <begin position="15"/>
        <end position="145"/>
    </location>
</feature>
<feature type="domain" description="GAE" evidence="13">
    <location>
        <begin position="564"/>
        <end position="683"/>
    </location>
</feature>
<comment type="subcellular location">
    <subcellularLocation>
        <location evidence="2">Early endosome membrane</location>
        <topology evidence="2">Peripheral membrane protein</topology>
    </subcellularLocation>
    <subcellularLocation>
        <location evidence="1">Golgi apparatus</location>
        <location evidence="1">trans-Golgi network membrane</location>
        <topology evidence="1">Peripheral membrane protein</topology>
    </subcellularLocation>
</comment>
<keyword evidence="8" id="KW-0333">Golgi apparatus</keyword>
<keyword evidence="6" id="KW-0832">Ubl conjugation</keyword>
<dbReference type="PROSITE" id="PS50909">
    <property type="entry name" value="GAT"/>
    <property type="match status" value="1"/>
</dbReference>
<dbReference type="InterPro" id="IPR041198">
    <property type="entry name" value="GGA_N-GAT"/>
</dbReference>
<dbReference type="SUPFAM" id="SSF49348">
    <property type="entry name" value="Clathrin adaptor appendage domain"/>
    <property type="match status" value="1"/>
</dbReference>
<keyword evidence="5" id="KW-0967">Endosome</keyword>
<proteinExistence type="inferred from homology"/>
<dbReference type="InterPro" id="IPR002014">
    <property type="entry name" value="VHS_dom"/>
</dbReference>
<dbReference type="Pfam" id="PF18308">
    <property type="entry name" value="GGA_N-GAT"/>
    <property type="match status" value="1"/>
</dbReference>
<dbReference type="PANTHER" id="PTHR45905:SF1">
    <property type="entry name" value="GOLGI-LOCALIZED, GAMMA-ADAPTIN EAR CONTAINING, ARF BINDING PROTEIN"/>
    <property type="match status" value="1"/>
</dbReference>
<dbReference type="InterPro" id="IPR008153">
    <property type="entry name" value="GAE_dom"/>
</dbReference>
<keyword evidence="16" id="KW-1185">Reference proteome</keyword>
<keyword evidence="9" id="KW-0472">Membrane</keyword>
<evidence type="ECO:0000313" key="15">
    <source>
        <dbReference type="EnsemblMetazoa" id="G2396.1:cds"/>
    </source>
</evidence>
<evidence type="ECO:0000256" key="9">
    <source>
        <dbReference type="ARBA" id="ARBA00023136"/>
    </source>
</evidence>
<dbReference type="AlphaFoldDB" id="A0A8W8KKC0"/>
<dbReference type="SUPFAM" id="SSF89009">
    <property type="entry name" value="GAT-like domain"/>
    <property type="match status" value="1"/>
</dbReference>
<organism evidence="15 16">
    <name type="scientific">Magallana gigas</name>
    <name type="common">Pacific oyster</name>
    <name type="synonym">Crassostrea gigas</name>
    <dbReference type="NCBI Taxonomy" id="29159"/>
    <lineage>
        <taxon>Eukaryota</taxon>
        <taxon>Metazoa</taxon>
        <taxon>Spiralia</taxon>
        <taxon>Lophotrochozoa</taxon>
        <taxon>Mollusca</taxon>
        <taxon>Bivalvia</taxon>
        <taxon>Autobranchia</taxon>
        <taxon>Pteriomorphia</taxon>
        <taxon>Ostreida</taxon>
        <taxon>Ostreoidea</taxon>
        <taxon>Ostreidae</taxon>
        <taxon>Magallana</taxon>
    </lineage>
</organism>
<name>A0A8W8KKC0_MAGGI</name>
<dbReference type="PROSITE" id="PS50179">
    <property type="entry name" value="VHS"/>
    <property type="match status" value="1"/>
</dbReference>
<evidence type="ECO:0000256" key="6">
    <source>
        <dbReference type="ARBA" id="ARBA00022843"/>
    </source>
</evidence>
<dbReference type="InterPro" id="IPR004152">
    <property type="entry name" value="GAT_dom"/>
</dbReference>
<feature type="region of interest" description="Disordered" evidence="11">
    <location>
        <begin position="428"/>
        <end position="462"/>
    </location>
</feature>
<dbReference type="InterPro" id="IPR038425">
    <property type="entry name" value="GAT_sf"/>
</dbReference>
<dbReference type="PROSITE" id="PS50180">
    <property type="entry name" value="GAE"/>
    <property type="match status" value="1"/>
</dbReference>
<dbReference type="GO" id="GO:0005802">
    <property type="term" value="C:trans-Golgi network"/>
    <property type="evidence" value="ECO:0007669"/>
    <property type="project" value="InterPro"/>
</dbReference>
<feature type="region of interest" description="Disordered" evidence="11">
    <location>
        <begin position="503"/>
        <end position="545"/>
    </location>
</feature>
<evidence type="ECO:0000259" key="14">
    <source>
        <dbReference type="PROSITE" id="PS50909"/>
    </source>
</evidence>
<dbReference type="InterPro" id="IPR027422">
    <property type="entry name" value="GGA1-3"/>
</dbReference>
<sequence>MAEEEESLEIILNSATNPVNRDEDWETITKFCEQVNKELEGPQIAIRLLAHKIQSPQEREALYALATVEACVKNCGRRFHCEVGKFRFLNEMIKVVSPKYLGNKTSEKVKKKCIELMYSWSRGLPHENKVLEAYKMLKQQGIVKEDPDYIDKKLDIFPLPKPRMATFEDEEKAKLLAKLLQSKNPQDLQAANRLIKNMVKQDVDKMERTSRRINELEQINNNTKLLMEMLDHYSPESSSKADLDMMKELYDSLEKLRPNLFRLASDTDEKDNEAINEILKSNDDVMQIMAQYKKKVGDNPNQNGHTSDPASSLLDLAGQSLSLHPPTQTKDPSTEILDEELLALGLGDSSATGKSESLLGDLDDIFAASSASSGSTQTQQGLMTAPAMSSAFPMSSGQPTFQSFNQAARAPVPNYSVSQPMTGNFSQFSSPMSQPATSLFTSSDSDTSVFSPKPKPPTLEQTQGMKDLDMLGKNLLQQNLPKNLPLKPQDTGQKVPMNQMLTKTSPQSLPANSLLENPQAGAPAQLPVSQPSQTSTPSSTPVKQGTEALNLTDVFVPLESIQPDGTAPLNAYDKNGLKIVIHVAKNKPREDVKVMVVSTISTNTNPIKNFVFQAAVPKVMKVKLQPPSATDLPAYNPILPPAAITQVMLLANPQKEKIRLKFKITYNANGENLSDVGEVDSFTIS</sequence>
<dbReference type="Pfam" id="PF03127">
    <property type="entry name" value="GAT"/>
    <property type="match status" value="1"/>
</dbReference>
<evidence type="ECO:0000256" key="8">
    <source>
        <dbReference type="ARBA" id="ARBA00023034"/>
    </source>
</evidence>
<dbReference type="GO" id="GO:0034394">
    <property type="term" value="P:protein localization to cell surface"/>
    <property type="evidence" value="ECO:0007669"/>
    <property type="project" value="TreeGrafter"/>
</dbReference>
<dbReference type="GO" id="GO:0006893">
    <property type="term" value="P:Golgi to plasma membrane transport"/>
    <property type="evidence" value="ECO:0007669"/>
    <property type="project" value="TreeGrafter"/>
</dbReference>